<evidence type="ECO:0000313" key="1">
    <source>
        <dbReference type="EMBL" id="MBU3813517.1"/>
    </source>
</evidence>
<organism evidence="1 2">
    <name type="scientific">Candidatus Bacteroides intestinipullorum</name>
    <dbReference type="NCBI Taxonomy" id="2838471"/>
    <lineage>
        <taxon>Bacteria</taxon>
        <taxon>Pseudomonadati</taxon>
        <taxon>Bacteroidota</taxon>
        <taxon>Bacteroidia</taxon>
        <taxon>Bacteroidales</taxon>
        <taxon>Bacteroidaceae</taxon>
        <taxon>Bacteroides</taxon>
    </lineage>
</organism>
<comment type="caution">
    <text evidence="1">The sequence shown here is derived from an EMBL/GenBank/DDBJ whole genome shotgun (WGS) entry which is preliminary data.</text>
</comment>
<gene>
    <name evidence="1" type="ORF">H9791_03285</name>
</gene>
<dbReference type="Proteomes" id="UP000824236">
    <property type="component" value="Unassembled WGS sequence"/>
</dbReference>
<evidence type="ECO:0000313" key="2">
    <source>
        <dbReference type="Proteomes" id="UP000824236"/>
    </source>
</evidence>
<dbReference type="EMBL" id="JAHLFO010000040">
    <property type="protein sequence ID" value="MBU3813517.1"/>
    <property type="molecule type" value="Genomic_DNA"/>
</dbReference>
<protein>
    <submittedName>
        <fullName evidence="1">Uncharacterized protein</fullName>
    </submittedName>
</protein>
<proteinExistence type="predicted"/>
<accession>A0A9E2KE94</accession>
<name>A0A9E2KE94_9BACE</name>
<reference evidence="1" key="1">
    <citation type="journal article" date="2021" name="PeerJ">
        <title>Extensive microbial diversity within the chicken gut microbiome revealed by metagenomics and culture.</title>
        <authorList>
            <person name="Gilroy R."/>
            <person name="Ravi A."/>
            <person name="Getino M."/>
            <person name="Pursley I."/>
            <person name="Horton D.L."/>
            <person name="Alikhan N.F."/>
            <person name="Baker D."/>
            <person name="Gharbi K."/>
            <person name="Hall N."/>
            <person name="Watson M."/>
            <person name="Adriaenssens E.M."/>
            <person name="Foster-Nyarko E."/>
            <person name="Jarju S."/>
            <person name="Secka A."/>
            <person name="Antonio M."/>
            <person name="Oren A."/>
            <person name="Chaudhuri R.R."/>
            <person name="La Ragione R."/>
            <person name="Hildebrand F."/>
            <person name="Pallen M.J."/>
        </authorList>
    </citation>
    <scope>NUCLEOTIDE SEQUENCE</scope>
    <source>
        <strain evidence="1">B3-3758</strain>
    </source>
</reference>
<dbReference type="AlphaFoldDB" id="A0A9E2KE94"/>
<reference evidence="1" key="2">
    <citation type="submission" date="2021-04" db="EMBL/GenBank/DDBJ databases">
        <authorList>
            <person name="Gilroy R."/>
        </authorList>
    </citation>
    <scope>NUCLEOTIDE SEQUENCE</scope>
    <source>
        <strain evidence="1">B3-3758</strain>
    </source>
</reference>
<sequence>MTLQEEAKIISDYLQITCQNNPQEIQQRIADTMVYVARTGEMLATAKRMLRRRKSEEIQNTIIAIAKENCLSAKVQNALLDSIAEEEAFLVDTLDRLNAAATHQLDALRTLLSYEREGLRLNKTGY</sequence>